<evidence type="ECO:0008006" key="3">
    <source>
        <dbReference type="Google" id="ProtNLM"/>
    </source>
</evidence>
<accession>A0A1I6ECD3</accession>
<reference evidence="2" key="1">
    <citation type="submission" date="2016-10" db="EMBL/GenBank/DDBJ databases">
        <authorList>
            <person name="Varghese N."/>
            <person name="Submissions S."/>
        </authorList>
    </citation>
    <scope>NUCLEOTIDE SEQUENCE [LARGE SCALE GENOMIC DNA]</scope>
    <source>
        <strain evidence="2">DSM 3669</strain>
    </source>
</reference>
<organism evidence="1 2">
    <name type="scientific">Desulfoscipio geothermicus DSM 3669</name>
    <dbReference type="NCBI Taxonomy" id="1121426"/>
    <lineage>
        <taxon>Bacteria</taxon>
        <taxon>Bacillati</taxon>
        <taxon>Bacillota</taxon>
        <taxon>Clostridia</taxon>
        <taxon>Eubacteriales</taxon>
        <taxon>Desulfallaceae</taxon>
        <taxon>Desulfoscipio</taxon>
    </lineage>
</organism>
<dbReference type="OrthoDB" id="2605279at2"/>
<dbReference type="RefSeq" id="WP_092486904.1">
    <property type="nucleotide sequence ID" value="NZ_FOYM01000035.1"/>
</dbReference>
<protein>
    <recommendedName>
        <fullName evidence="3">Phage transcriptional regulator, RinA family</fullName>
    </recommendedName>
</protein>
<dbReference type="Proteomes" id="UP000199584">
    <property type="component" value="Unassembled WGS sequence"/>
</dbReference>
<sequence length="161" mass="19301">MKAEDFRRVEAWLYSIPRLEIAIKNLQMELEKLDTKAASPPRWMSNLSGAPVTGGNLDSRQARWVEFMDEYPVRRAEIMQDIQDRLRQLQCFRRVMELLREENAQYAQLVRKKYLEKVQPDRVIWENHLFVSKATFYRMRIYVVEAFYECLPGQFPHRNAS</sequence>
<dbReference type="AlphaFoldDB" id="A0A1I6ECD3"/>
<dbReference type="EMBL" id="FOYM01000035">
    <property type="protein sequence ID" value="SFR15297.1"/>
    <property type="molecule type" value="Genomic_DNA"/>
</dbReference>
<proteinExistence type="predicted"/>
<gene>
    <name evidence="1" type="ORF">SAMN05660706_13515</name>
</gene>
<dbReference type="STRING" id="39060.SAMN05660706_13515"/>
<evidence type="ECO:0000313" key="2">
    <source>
        <dbReference type="Proteomes" id="UP000199584"/>
    </source>
</evidence>
<keyword evidence="2" id="KW-1185">Reference proteome</keyword>
<name>A0A1I6ECD3_9FIRM</name>
<evidence type="ECO:0000313" key="1">
    <source>
        <dbReference type="EMBL" id="SFR15297.1"/>
    </source>
</evidence>